<dbReference type="PANTHER" id="PTHR30576:SF0">
    <property type="entry name" value="UNDECAPRENYL-PHOSPHATE N-ACETYLGALACTOSAMINYL 1-PHOSPHATE TRANSFERASE-RELATED"/>
    <property type="match status" value="1"/>
</dbReference>
<keyword evidence="10" id="KW-1185">Reference proteome</keyword>
<feature type="transmembrane region" description="Helical" evidence="7">
    <location>
        <begin position="45"/>
        <end position="63"/>
    </location>
</feature>
<feature type="transmembrane region" description="Helical" evidence="7">
    <location>
        <begin position="253"/>
        <end position="277"/>
    </location>
</feature>
<keyword evidence="6 7" id="KW-0472">Membrane</keyword>
<dbReference type="InterPro" id="IPR003362">
    <property type="entry name" value="Bact_transf"/>
</dbReference>
<comment type="subcellular location">
    <subcellularLocation>
        <location evidence="1">Membrane</location>
        <topology evidence="1">Multi-pass membrane protein</topology>
    </subcellularLocation>
</comment>
<gene>
    <name evidence="9" type="ORF">AWH49_03255</name>
</gene>
<proteinExistence type="inferred from homology"/>
<keyword evidence="4 7" id="KW-0812">Transmembrane</keyword>
<evidence type="ECO:0000313" key="10">
    <source>
        <dbReference type="Proteomes" id="UP000076935"/>
    </source>
</evidence>
<sequence length="469" mass="54007">MGKSDEGRIGKIILVLSDIFIVHLGYLTAYWILHGFSYPFYYIDAIPWISAAVLTIFYLFNMYTDWQRKNFQQVLYTILLSFGMFTVLMMAVAILYPIEIFSIKNIMLAFIIQNISVIMSRFFIWHVIRRIYGKKKLLIIGENEKVGLSLADKLLSHNKGWFIISGFLLLSEKHKLKSYIKEIDVVLVSPSIDEKQKSEMVSLCVKYGKEVLIVPKLFEIFIHGSAPQQVDDMLVLSIPPAELSMAQRAVKRAFDLVAATAILTVTSPFTIFLWILIPLTSRGPAFFKQDRIGENGKPYKIYKFRSMVQDAEKNTGPVLATERDPRITWIGRLIRATRLDELPQLYNVLKGEMSLIGPRPERSFFIDQFQQQIPDYAYRMTVKPGLTGLAQVMAKYTTTVEDKLRFDLMYIRQYSFAADIKILLQTIRVVLQREQANGVNEKDYQREKQLLQLLGQNEAAGLNEGRCME</sequence>
<reference evidence="9 10" key="1">
    <citation type="submission" date="2016-01" db="EMBL/GenBank/DDBJ databases">
        <title>Investigation of taxonomic status of Bacillus aminovorans.</title>
        <authorList>
            <person name="Verma A."/>
            <person name="Pal Y."/>
            <person name="Krishnamurthi S."/>
        </authorList>
    </citation>
    <scope>NUCLEOTIDE SEQUENCE [LARGE SCALE GENOMIC DNA]</scope>
    <source>
        <strain evidence="9 10">DSM 1314</strain>
    </source>
</reference>
<keyword evidence="5 7" id="KW-1133">Transmembrane helix</keyword>
<dbReference type="Proteomes" id="UP000076935">
    <property type="component" value="Unassembled WGS sequence"/>
</dbReference>
<name>A0A177L369_9BACI</name>
<dbReference type="GO" id="GO:0016780">
    <property type="term" value="F:phosphotransferase activity, for other substituted phosphate groups"/>
    <property type="evidence" value="ECO:0007669"/>
    <property type="project" value="TreeGrafter"/>
</dbReference>
<evidence type="ECO:0000256" key="2">
    <source>
        <dbReference type="ARBA" id="ARBA00006464"/>
    </source>
</evidence>
<feature type="transmembrane region" description="Helical" evidence="7">
    <location>
        <begin position="108"/>
        <end position="128"/>
    </location>
</feature>
<dbReference type="RefSeq" id="WP_063966437.1">
    <property type="nucleotide sequence ID" value="NZ_JBCNAN010000013.1"/>
</dbReference>
<comment type="similarity">
    <text evidence="2">Belongs to the bacterial sugar transferase family.</text>
</comment>
<evidence type="ECO:0000256" key="4">
    <source>
        <dbReference type="ARBA" id="ARBA00022692"/>
    </source>
</evidence>
<dbReference type="InterPro" id="IPR017475">
    <property type="entry name" value="EPS_sugar_tfrase"/>
</dbReference>
<feature type="transmembrane region" description="Helical" evidence="7">
    <location>
        <begin position="12"/>
        <end position="33"/>
    </location>
</feature>
<evidence type="ECO:0000256" key="6">
    <source>
        <dbReference type="ARBA" id="ARBA00023136"/>
    </source>
</evidence>
<evidence type="ECO:0000313" key="9">
    <source>
        <dbReference type="EMBL" id="OAH59745.1"/>
    </source>
</evidence>
<evidence type="ECO:0000256" key="3">
    <source>
        <dbReference type="ARBA" id="ARBA00022679"/>
    </source>
</evidence>
<dbReference type="NCBIfam" id="TIGR03025">
    <property type="entry name" value="EPS_sugtrans"/>
    <property type="match status" value="1"/>
</dbReference>
<dbReference type="Pfam" id="PF02397">
    <property type="entry name" value="Bac_transf"/>
    <property type="match status" value="1"/>
</dbReference>
<accession>A0A177L369</accession>
<organism evidence="9 10">
    <name type="scientific">Domibacillus aminovorans</name>
    <dbReference type="NCBI Taxonomy" id="29332"/>
    <lineage>
        <taxon>Bacteria</taxon>
        <taxon>Bacillati</taxon>
        <taxon>Bacillota</taxon>
        <taxon>Bacilli</taxon>
        <taxon>Bacillales</taxon>
        <taxon>Bacillaceae</taxon>
        <taxon>Domibacillus</taxon>
    </lineage>
</organism>
<feature type="transmembrane region" description="Helical" evidence="7">
    <location>
        <begin position="75"/>
        <end position="96"/>
    </location>
</feature>
<dbReference type="EMBL" id="LQWY01000056">
    <property type="protein sequence ID" value="OAH59745.1"/>
    <property type="molecule type" value="Genomic_DNA"/>
</dbReference>
<comment type="caution">
    <text evidence="9">The sequence shown here is derived from an EMBL/GenBank/DDBJ whole genome shotgun (WGS) entry which is preliminary data.</text>
</comment>
<keyword evidence="3" id="KW-0808">Transferase</keyword>
<evidence type="ECO:0000256" key="7">
    <source>
        <dbReference type="SAM" id="Phobius"/>
    </source>
</evidence>
<evidence type="ECO:0000259" key="8">
    <source>
        <dbReference type="Pfam" id="PF02397"/>
    </source>
</evidence>
<dbReference type="GO" id="GO:0016020">
    <property type="term" value="C:membrane"/>
    <property type="evidence" value="ECO:0007669"/>
    <property type="project" value="UniProtKB-SubCell"/>
</dbReference>
<dbReference type="AlphaFoldDB" id="A0A177L369"/>
<feature type="domain" description="Bacterial sugar transferase" evidence="8">
    <location>
        <begin position="251"/>
        <end position="432"/>
    </location>
</feature>
<protein>
    <recommendedName>
        <fullName evidence="8">Bacterial sugar transferase domain-containing protein</fullName>
    </recommendedName>
</protein>
<evidence type="ECO:0000256" key="5">
    <source>
        <dbReference type="ARBA" id="ARBA00022989"/>
    </source>
</evidence>
<evidence type="ECO:0000256" key="1">
    <source>
        <dbReference type="ARBA" id="ARBA00004141"/>
    </source>
</evidence>
<dbReference type="PANTHER" id="PTHR30576">
    <property type="entry name" value="COLANIC BIOSYNTHESIS UDP-GLUCOSE LIPID CARRIER TRANSFERASE"/>
    <property type="match status" value="1"/>
</dbReference>